<dbReference type="PANTHER" id="PTHR40446:SF2">
    <property type="entry name" value="N-ACETYLGLUCOSAMINE-1-PHOSPHODIESTER ALPHA-N-ACETYLGLUCOSAMINIDASE"/>
    <property type="match status" value="1"/>
</dbReference>
<dbReference type="InterPro" id="IPR018711">
    <property type="entry name" value="NAGPA"/>
</dbReference>
<keyword evidence="1" id="KW-0245">EGF-like domain</keyword>
<dbReference type="PANTHER" id="PTHR40446">
    <property type="entry name" value="N-ACETYLGLUCOSAMINE-1-PHOSPHODIESTER ALPHA-N-ACETYLGLUCOSAMINIDASE"/>
    <property type="match status" value="1"/>
</dbReference>
<evidence type="ECO:0000256" key="2">
    <source>
        <dbReference type="SAM" id="MobiDB-lite"/>
    </source>
</evidence>
<dbReference type="Proteomes" id="UP001652642">
    <property type="component" value="Chromosome 13"/>
</dbReference>
<comment type="caution">
    <text evidence="1">Lacks conserved residue(s) required for the propagation of feature annotation.</text>
</comment>
<dbReference type="CDD" id="cd00054">
    <property type="entry name" value="EGF_CA"/>
    <property type="match status" value="1"/>
</dbReference>
<evidence type="ECO:0000313" key="5">
    <source>
        <dbReference type="Proteomes" id="UP001652642"/>
    </source>
</evidence>
<feature type="region of interest" description="Disordered" evidence="2">
    <location>
        <begin position="563"/>
        <end position="583"/>
    </location>
</feature>
<accession>A0ABM5EZQ6</accession>
<organism evidence="5 6">
    <name type="scientific">Pogona vitticeps</name>
    <name type="common">central bearded dragon</name>
    <dbReference type="NCBI Taxonomy" id="103695"/>
    <lineage>
        <taxon>Eukaryota</taxon>
        <taxon>Metazoa</taxon>
        <taxon>Chordata</taxon>
        <taxon>Craniata</taxon>
        <taxon>Vertebrata</taxon>
        <taxon>Euteleostomi</taxon>
        <taxon>Lepidosauria</taxon>
        <taxon>Squamata</taxon>
        <taxon>Bifurcata</taxon>
        <taxon>Unidentata</taxon>
        <taxon>Episquamata</taxon>
        <taxon>Toxicofera</taxon>
        <taxon>Iguania</taxon>
        <taxon>Acrodonta</taxon>
        <taxon>Agamidae</taxon>
        <taxon>Amphibolurinae</taxon>
        <taxon>Pogona</taxon>
    </lineage>
</organism>
<feature type="disulfide bond" evidence="1">
    <location>
        <begin position="445"/>
        <end position="454"/>
    </location>
</feature>
<dbReference type="Pfam" id="PF23106">
    <property type="entry name" value="EGF_Teneurin"/>
    <property type="match status" value="1"/>
</dbReference>
<evidence type="ECO:0000256" key="1">
    <source>
        <dbReference type="PROSITE-ProRule" id="PRU00076"/>
    </source>
</evidence>
<dbReference type="RefSeq" id="XP_072838621.1">
    <property type="nucleotide sequence ID" value="XM_072982520.1"/>
</dbReference>
<protein>
    <submittedName>
        <fullName evidence="6">N-acetylglucosamine-1-phosphodiester alpha-N-acetylglucosaminidase</fullName>
    </submittedName>
</protein>
<dbReference type="Pfam" id="PF09992">
    <property type="entry name" value="NAGPA"/>
    <property type="match status" value="1"/>
</dbReference>
<dbReference type="GeneID" id="110087126"/>
<evidence type="ECO:0000259" key="4">
    <source>
        <dbReference type="PROSITE" id="PS50026"/>
    </source>
</evidence>
<feature type="signal peptide" evidence="3">
    <location>
        <begin position="1"/>
        <end position="33"/>
    </location>
</feature>
<keyword evidence="5" id="KW-1185">Reference proteome</keyword>
<reference evidence="6" key="1">
    <citation type="submission" date="2025-08" db="UniProtKB">
        <authorList>
            <consortium name="RefSeq"/>
        </authorList>
    </citation>
    <scope>IDENTIFICATION</scope>
</reference>
<keyword evidence="3" id="KW-0732">Signal</keyword>
<evidence type="ECO:0000313" key="6">
    <source>
        <dbReference type="RefSeq" id="XP_072838621.1"/>
    </source>
</evidence>
<sequence length="583" mass="62868">MAASIARRLLHERRRGAAGAVLLWSLFCPFLGAQGSGAEWNSLSDDLLMPYSPPNYGLRHRHRSLRDCQALLHGNTTHVSWRGDNSSLSPPAVTRGFVSYIPPEGRDRRPVYGHITVVADPLRTFSVLEPGGPGGCPSHNRATVEETARRGKCLVAQNGGYFNTDTGKCLGNVISDGRLVQTSGGVQNAQFGIRKDGTLVFGYLSEEEVLAKENPFVQLVSGVVWLLRDGEVYVNQSWAVECDETQETGTFDKFVNTMSARTAVGHDRQGRLILAHMDGQTESRGVNLWEMAEFLKKQDVVNAINLDGGGSATLVLNGTLASYPSDHCAFNAMWRCPRSVSTILCVHDPLCEPPDCGGHGRCERGRCCCEGPFWRGAACDILDCGPSNCSLHGICTEEGCVCDAGWTGADCSEGCPNGTYGDGCAHRCLCLNAGRCDPVHGSCACPDGYRGPLCEEACPLGWYGPGCLRACRCPNQCPCDRRTGSCNASSESPGMMEIAKAGQCLLGTEHDQEHFLAGKVWLGITSVLLLLSAALNLKHFFCQPTGRGDRGTYTYHPLQEMNGEPAHSCPSAAWEKEEEGGDP</sequence>
<keyword evidence="1" id="KW-1015">Disulfide bond</keyword>
<name>A0ABM5EZQ6_9SAUR</name>
<evidence type="ECO:0000256" key="3">
    <source>
        <dbReference type="SAM" id="SignalP"/>
    </source>
</evidence>
<dbReference type="InterPro" id="IPR000742">
    <property type="entry name" value="EGF"/>
</dbReference>
<feature type="domain" description="EGF-like" evidence="4">
    <location>
        <begin position="420"/>
        <end position="455"/>
    </location>
</feature>
<dbReference type="PROSITE" id="PS50026">
    <property type="entry name" value="EGF_3"/>
    <property type="match status" value="1"/>
</dbReference>
<proteinExistence type="predicted"/>
<dbReference type="SMART" id="SM00181">
    <property type="entry name" value="EGF"/>
    <property type="match status" value="2"/>
</dbReference>
<dbReference type="PROSITE" id="PS00022">
    <property type="entry name" value="EGF_1"/>
    <property type="match status" value="2"/>
</dbReference>
<dbReference type="Gene3D" id="2.170.300.10">
    <property type="entry name" value="Tie2 ligand-binding domain superfamily"/>
    <property type="match status" value="1"/>
</dbReference>
<gene>
    <name evidence="6" type="primary">NAGPA</name>
</gene>
<feature type="chain" id="PRO_5047040771" evidence="3">
    <location>
        <begin position="34"/>
        <end position="583"/>
    </location>
</feature>